<comment type="caution">
    <text evidence="1">The sequence shown here is derived from an EMBL/GenBank/DDBJ whole genome shotgun (WGS) entry which is preliminary data.</text>
</comment>
<proteinExistence type="predicted"/>
<protein>
    <submittedName>
        <fullName evidence="1">Uncharacterized protein</fullName>
    </submittedName>
</protein>
<evidence type="ECO:0000313" key="2">
    <source>
        <dbReference type="Proteomes" id="UP000017243"/>
    </source>
</evidence>
<gene>
    <name evidence="1" type="ORF">LHCIRMBIA953_00867</name>
</gene>
<sequence>MQYKKMRFTCDN</sequence>
<name>U4QBG9_LACHE</name>
<dbReference type="Proteomes" id="UP000017243">
    <property type="component" value="Unassembled WGS sequence"/>
</dbReference>
<evidence type="ECO:0000313" key="1">
    <source>
        <dbReference type="EMBL" id="CDI41817.1"/>
    </source>
</evidence>
<reference evidence="1 2" key="1">
    <citation type="submission" date="2013-09" db="EMBL/GenBank/DDBJ databases">
        <title>Draft Genome Sequence of five Lactobacillus helveticus strains CIRM-BIA 101T, 103, 104, 951 and 953 isolated from milk product.</title>
        <authorList>
            <person name="Valence F."/>
            <person name="Chuat V."/>
            <person name="Ma L."/>
            <person name="Creno S."/>
            <person name="Falentin H."/>
            <person name="Lortal S."/>
            <person name="Bizet C."/>
            <person name="Clermont D."/>
            <person name="Loux V."/>
            <person name="Bouchier C."/>
            <person name="Cousin S."/>
        </authorList>
    </citation>
    <scope>NUCLEOTIDE SEQUENCE [LARGE SCALE GENOMIC DNA]</scope>
    <source>
        <strain evidence="1 2">CIRM-BIA 953</strain>
    </source>
</reference>
<accession>U4QBG9</accession>
<organism evidence="1 2">
    <name type="scientific">Lactobacillus helveticus CIRM-BIA 953</name>
    <dbReference type="NCBI Taxonomy" id="1226335"/>
    <lineage>
        <taxon>Bacteria</taxon>
        <taxon>Bacillati</taxon>
        <taxon>Bacillota</taxon>
        <taxon>Bacilli</taxon>
        <taxon>Lactobacillales</taxon>
        <taxon>Lactobacillaceae</taxon>
        <taxon>Lactobacillus</taxon>
    </lineage>
</organism>
<dbReference type="EMBL" id="CBUH010000057">
    <property type="protein sequence ID" value="CDI41817.1"/>
    <property type="molecule type" value="Genomic_DNA"/>
</dbReference>